<evidence type="ECO:0000256" key="8">
    <source>
        <dbReference type="PROSITE-ProRule" id="PRU00481"/>
    </source>
</evidence>
<dbReference type="InterPro" id="IPR001852">
    <property type="entry name" value="PdxS/SNZ"/>
</dbReference>
<reference evidence="10" key="1">
    <citation type="submission" date="2022-07" db="EMBL/GenBank/DDBJ databases">
        <title>Phylogenomic reconstructions and comparative analyses of Kickxellomycotina fungi.</title>
        <authorList>
            <person name="Reynolds N.K."/>
            <person name="Stajich J.E."/>
            <person name="Barry K."/>
            <person name="Grigoriev I.V."/>
            <person name="Crous P."/>
            <person name="Smith M.E."/>
        </authorList>
    </citation>
    <scope>NUCLEOTIDE SEQUENCE</scope>
    <source>
        <strain evidence="10">NBRC 105414</strain>
    </source>
</reference>
<keyword evidence="4" id="KW-0663">Pyridoxal phosphate</keyword>
<evidence type="ECO:0000256" key="7">
    <source>
        <dbReference type="ARBA" id="ARBA00047992"/>
    </source>
</evidence>
<sequence>MIVVVKDVAQAKIAEEHGARAVLPVEKAVSKDSPMTDLGLLKDIMDQVTVPVIARVRLGQEMEARILEQSCINIIEENEIMKTGFDHIVKHPFSIPFIAEAGNLVDILSRINHGASMIRTPYPSNEEGSDITETYNRVKSVMSELKLMLNFDENGIANYVRQHGVNVDLVRMTIRQRSIPVPFFAAGNVFMPVDVAMLMELGCDGVFISARVFDTIAPETRMKDIANALKNHSDPAKMATIIERTGGYSRK</sequence>
<dbReference type="GO" id="GO:0008615">
    <property type="term" value="P:pyridoxine biosynthetic process"/>
    <property type="evidence" value="ECO:0007669"/>
    <property type="project" value="TreeGrafter"/>
</dbReference>
<dbReference type="GO" id="GO:0006520">
    <property type="term" value="P:amino acid metabolic process"/>
    <property type="evidence" value="ECO:0007669"/>
    <property type="project" value="TreeGrafter"/>
</dbReference>
<accession>A0A9W8LE16</accession>
<dbReference type="Pfam" id="PF01680">
    <property type="entry name" value="SOR_SNZ"/>
    <property type="match status" value="1"/>
</dbReference>
<evidence type="ECO:0000259" key="9">
    <source>
        <dbReference type="Pfam" id="PF01680"/>
    </source>
</evidence>
<comment type="similarity">
    <text evidence="2 8">Belongs to the PdxS/SNZ family.</text>
</comment>
<evidence type="ECO:0000256" key="5">
    <source>
        <dbReference type="ARBA" id="ARBA00023239"/>
    </source>
</evidence>
<gene>
    <name evidence="10" type="ORF">H4R18_005607</name>
</gene>
<keyword evidence="6" id="KW-0704">Schiff base</keyword>
<comment type="caution">
    <text evidence="10">The sequence shown here is derived from an EMBL/GenBank/DDBJ whole genome shotgun (WGS) entry which is preliminary data.</text>
</comment>
<dbReference type="PANTHER" id="PTHR31829">
    <property type="entry name" value="PYRIDOXAL 5'-PHOSPHATE SYNTHASE SUBUNIT SNZ1-RELATED"/>
    <property type="match status" value="1"/>
</dbReference>
<comment type="catalytic activity">
    <reaction evidence="7">
        <text>aldehydo-D-ribose 5-phosphate + D-glyceraldehyde 3-phosphate + L-glutamine = pyridoxal 5'-phosphate + L-glutamate + phosphate + 3 H2O + H(+)</text>
        <dbReference type="Rhea" id="RHEA:31507"/>
        <dbReference type="ChEBI" id="CHEBI:15377"/>
        <dbReference type="ChEBI" id="CHEBI:15378"/>
        <dbReference type="ChEBI" id="CHEBI:29985"/>
        <dbReference type="ChEBI" id="CHEBI:43474"/>
        <dbReference type="ChEBI" id="CHEBI:58273"/>
        <dbReference type="ChEBI" id="CHEBI:58359"/>
        <dbReference type="ChEBI" id="CHEBI:59776"/>
        <dbReference type="ChEBI" id="CHEBI:597326"/>
        <dbReference type="EC" id="4.3.3.6"/>
    </reaction>
</comment>
<comment type="pathway">
    <text evidence="1">Cofactor biosynthesis; pyridoxal 5'-phosphate biosynthesis.</text>
</comment>
<evidence type="ECO:0000313" key="11">
    <source>
        <dbReference type="Proteomes" id="UP001140217"/>
    </source>
</evidence>
<dbReference type="PROSITE" id="PS51129">
    <property type="entry name" value="PDXS_SNZ_2"/>
    <property type="match status" value="1"/>
</dbReference>
<protein>
    <recommendedName>
        <fullName evidence="3">pyridoxal 5'-phosphate synthase (glutamine hydrolyzing)</fullName>
        <ecNumber evidence="3">4.3.3.6</ecNumber>
    </recommendedName>
</protein>
<dbReference type="InterPro" id="IPR033755">
    <property type="entry name" value="PdxS/SNZ_N"/>
</dbReference>
<dbReference type="InterPro" id="IPR013785">
    <property type="entry name" value="Aldolase_TIM"/>
</dbReference>
<dbReference type="OrthoDB" id="1660966at2759"/>
<keyword evidence="5" id="KW-0456">Lyase</keyword>
<dbReference type="PANTHER" id="PTHR31829:SF0">
    <property type="entry name" value="PYRIDOXAL 5'-PHOSPHATE SYNTHASE SUBUNIT SNZ1-RELATED"/>
    <property type="match status" value="1"/>
</dbReference>
<proteinExistence type="inferred from homology"/>
<evidence type="ECO:0000256" key="6">
    <source>
        <dbReference type="ARBA" id="ARBA00023270"/>
    </source>
</evidence>
<evidence type="ECO:0000256" key="2">
    <source>
        <dbReference type="ARBA" id="ARBA00007281"/>
    </source>
</evidence>
<dbReference type="AlphaFoldDB" id="A0A9W8LE16"/>
<feature type="domain" description="PdxS/SNZ N-terminal" evidence="9">
    <location>
        <begin position="2"/>
        <end position="186"/>
    </location>
</feature>
<evidence type="ECO:0000256" key="4">
    <source>
        <dbReference type="ARBA" id="ARBA00022898"/>
    </source>
</evidence>
<dbReference type="EC" id="4.3.3.6" evidence="3"/>
<evidence type="ECO:0000313" key="10">
    <source>
        <dbReference type="EMBL" id="KAJ2776569.1"/>
    </source>
</evidence>
<keyword evidence="11" id="KW-1185">Reference proteome</keyword>
<name>A0A9W8LE16_9FUNG</name>
<dbReference type="Proteomes" id="UP001140217">
    <property type="component" value="Unassembled WGS sequence"/>
</dbReference>
<dbReference type="Gene3D" id="3.20.20.70">
    <property type="entry name" value="Aldolase class I"/>
    <property type="match status" value="1"/>
</dbReference>
<evidence type="ECO:0000256" key="1">
    <source>
        <dbReference type="ARBA" id="ARBA00004737"/>
    </source>
</evidence>
<dbReference type="SUPFAM" id="SSF51366">
    <property type="entry name" value="Ribulose-phoshate binding barrel"/>
    <property type="match status" value="1"/>
</dbReference>
<dbReference type="InterPro" id="IPR011060">
    <property type="entry name" value="RibuloseP-bd_barrel"/>
</dbReference>
<dbReference type="GO" id="GO:0042823">
    <property type="term" value="P:pyridoxal phosphate biosynthetic process"/>
    <property type="evidence" value="ECO:0007669"/>
    <property type="project" value="InterPro"/>
</dbReference>
<organism evidence="10 11">
    <name type="scientific">Coemansia javaensis</name>
    <dbReference type="NCBI Taxonomy" id="2761396"/>
    <lineage>
        <taxon>Eukaryota</taxon>
        <taxon>Fungi</taxon>
        <taxon>Fungi incertae sedis</taxon>
        <taxon>Zoopagomycota</taxon>
        <taxon>Kickxellomycotina</taxon>
        <taxon>Kickxellomycetes</taxon>
        <taxon>Kickxellales</taxon>
        <taxon>Kickxellaceae</taxon>
        <taxon>Coemansia</taxon>
    </lineage>
</organism>
<dbReference type="EMBL" id="JANBUL010000351">
    <property type="protein sequence ID" value="KAJ2776569.1"/>
    <property type="molecule type" value="Genomic_DNA"/>
</dbReference>
<dbReference type="GO" id="GO:0036381">
    <property type="term" value="F:pyridoxal 5'-phosphate synthase (glutamine hydrolysing) activity"/>
    <property type="evidence" value="ECO:0007669"/>
    <property type="project" value="UniProtKB-EC"/>
</dbReference>
<evidence type="ECO:0000256" key="3">
    <source>
        <dbReference type="ARBA" id="ARBA00012084"/>
    </source>
</evidence>